<protein>
    <recommendedName>
        <fullName evidence="4">AA1-like domain-containing protein</fullName>
    </recommendedName>
</protein>
<evidence type="ECO:0008006" key="4">
    <source>
        <dbReference type="Google" id="ProtNLM"/>
    </source>
</evidence>
<feature type="chain" id="PRO_5046814575" description="AA1-like domain-containing protein" evidence="1">
    <location>
        <begin position="21"/>
        <end position="320"/>
    </location>
</feature>
<dbReference type="Proteomes" id="UP001600888">
    <property type="component" value="Unassembled WGS sequence"/>
</dbReference>
<name>A0ABR4DXC3_9PEZI</name>
<proteinExistence type="predicted"/>
<feature type="signal peptide" evidence="1">
    <location>
        <begin position="1"/>
        <end position="20"/>
    </location>
</feature>
<evidence type="ECO:0000313" key="3">
    <source>
        <dbReference type="Proteomes" id="UP001600888"/>
    </source>
</evidence>
<evidence type="ECO:0000256" key="1">
    <source>
        <dbReference type="SAM" id="SignalP"/>
    </source>
</evidence>
<sequence length="320" mass="34563">MRYDLLTTIAALALSWMASAARICGSSNTTTTYSWRVSDARYDGADPKGSSSSATLAVSIVPTNRTYGTFFECVASWPEAWKGWHDGGNNIIWSECIWAGNGFTDDTTVSFAMDWANRTMYVSHTFACSDAQGADGLATGILSLNMNCTATEEGSETCALVPSDSMAFTTKGGPTPQEPGSGCMDSVHSYQSWQLEQWQRQYELAPGSSLSDPPKADTGPRFVLRNMRNRGADSFTCTTSGEVKDDRFTGTCVAADQASASTAEFVFDRRLDMLTVTQRWQCGDVSLDAVGVAYVQATCDRHGDLLSCTTGPIWIGTKTL</sequence>
<keyword evidence="3" id="KW-1185">Reference proteome</keyword>
<organism evidence="2 3">
    <name type="scientific">Diaporthe vaccinii</name>
    <dbReference type="NCBI Taxonomy" id="105482"/>
    <lineage>
        <taxon>Eukaryota</taxon>
        <taxon>Fungi</taxon>
        <taxon>Dikarya</taxon>
        <taxon>Ascomycota</taxon>
        <taxon>Pezizomycotina</taxon>
        <taxon>Sordariomycetes</taxon>
        <taxon>Sordariomycetidae</taxon>
        <taxon>Diaporthales</taxon>
        <taxon>Diaporthaceae</taxon>
        <taxon>Diaporthe</taxon>
        <taxon>Diaporthe eres species complex</taxon>
    </lineage>
</organism>
<accession>A0ABR4DXC3</accession>
<dbReference type="EMBL" id="JBAWTH010000154">
    <property type="protein sequence ID" value="KAL2274529.1"/>
    <property type="molecule type" value="Genomic_DNA"/>
</dbReference>
<keyword evidence="1" id="KW-0732">Signal</keyword>
<evidence type="ECO:0000313" key="2">
    <source>
        <dbReference type="EMBL" id="KAL2274529.1"/>
    </source>
</evidence>
<gene>
    <name evidence="2" type="ORF">FJTKL_03104</name>
</gene>
<comment type="caution">
    <text evidence="2">The sequence shown here is derived from an EMBL/GenBank/DDBJ whole genome shotgun (WGS) entry which is preliminary data.</text>
</comment>
<reference evidence="2 3" key="1">
    <citation type="submission" date="2024-03" db="EMBL/GenBank/DDBJ databases">
        <title>A high-quality draft genome sequence of Diaporthe vaccinii, a causative agent of upright dieback and viscid rot disease in cranberry plants.</title>
        <authorList>
            <person name="Sarrasin M."/>
            <person name="Lang B.F."/>
            <person name="Burger G."/>
        </authorList>
    </citation>
    <scope>NUCLEOTIDE SEQUENCE [LARGE SCALE GENOMIC DNA]</scope>
    <source>
        <strain evidence="2 3">IS7</strain>
    </source>
</reference>